<name>A0ABW2FJD4_9BACL</name>
<dbReference type="Pfam" id="PF17389">
    <property type="entry name" value="Bac_rhamnosid6H"/>
    <property type="match status" value="1"/>
</dbReference>
<dbReference type="InterPro" id="IPR008928">
    <property type="entry name" value="6-hairpin_glycosidase_sf"/>
</dbReference>
<evidence type="ECO:0000313" key="3">
    <source>
        <dbReference type="Proteomes" id="UP001596378"/>
    </source>
</evidence>
<dbReference type="Gene3D" id="2.60.420.10">
    <property type="entry name" value="Maltose phosphorylase, domain 3"/>
    <property type="match status" value="1"/>
</dbReference>
<accession>A0ABW2FJD4</accession>
<dbReference type="Gene3D" id="2.60.120.260">
    <property type="entry name" value="Galactose-binding domain-like"/>
    <property type="match status" value="3"/>
</dbReference>
<dbReference type="Proteomes" id="UP001596378">
    <property type="component" value="Unassembled WGS sequence"/>
</dbReference>
<gene>
    <name evidence="2" type="ORF">ACFQMJ_26735</name>
</gene>
<dbReference type="InterPro" id="IPR012341">
    <property type="entry name" value="6hp_glycosidase-like_sf"/>
</dbReference>
<evidence type="ECO:0000259" key="1">
    <source>
        <dbReference type="Pfam" id="PF17389"/>
    </source>
</evidence>
<evidence type="ECO:0000313" key="2">
    <source>
        <dbReference type="EMBL" id="MFC7152145.1"/>
    </source>
</evidence>
<reference evidence="3" key="1">
    <citation type="journal article" date="2019" name="Int. J. Syst. Evol. Microbiol.">
        <title>The Global Catalogue of Microorganisms (GCM) 10K type strain sequencing project: providing services to taxonomists for standard genome sequencing and annotation.</title>
        <authorList>
            <consortium name="The Broad Institute Genomics Platform"/>
            <consortium name="The Broad Institute Genome Sequencing Center for Infectious Disease"/>
            <person name="Wu L."/>
            <person name="Ma J."/>
        </authorList>
    </citation>
    <scope>NUCLEOTIDE SEQUENCE [LARGE SCALE GENOMIC DNA]</scope>
    <source>
        <strain evidence="3">KCTC 12907</strain>
    </source>
</reference>
<dbReference type="PANTHER" id="PTHR34987:SF2">
    <property type="entry name" value="B, PUTATIVE (AFU_ORTHOLOGUE AFUA_7G05040)-RELATED"/>
    <property type="match status" value="1"/>
</dbReference>
<feature type="domain" description="Alpha-L-rhamnosidase six-hairpin glycosidase" evidence="1">
    <location>
        <begin position="377"/>
        <end position="718"/>
    </location>
</feature>
<proteinExistence type="predicted"/>
<dbReference type="RefSeq" id="WP_378048446.1">
    <property type="nucleotide sequence ID" value="NZ_JBHMDN010000017.1"/>
</dbReference>
<protein>
    <recommendedName>
        <fullName evidence="1">Alpha-L-rhamnosidase six-hairpin glycosidase domain-containing protein</fullName>
    </recommendedName>
</protein>
<dbReference type="PANTHER" id="PTHR34987">
    <property type="entry name" value="C, PUTATIVE (AFU_ORTHOLOGUE AFUA_3G02880)-RELATED"/>
    <property type="match status" value="1"/>
</dbReference>
<organism evidence="2 3">
    <name type="scientific">Cohnella cellulosilytica</name>
    <dbReference type="NCBI Taxonomy" id="986710"/>
    <lineage>
        <taxon>Bacteria</taxon>
        <taxon>Bacillati</taxon>
        <taxon>Bacillota</taxon>
        <taxon>Bacilli</taxon>
        <taxon>Bacillales</taxon>
        <taxon>Paenibacillaceae</taxon>
        <taxon>Cohnella</taxon>
    </lineage>
</organism>
<sequence length="797" mass="90144">MTKSSVSFAAARPVWPAGREREMNLTVGFRAVVGAAGGKRARLRLAASTLYRCYVNGRFVAHGPARGPHGYYRVDEWDLSGLLTEPLNVVAIEVNGANINSYYTLDQPSFLQAEVVVGEEIAAMTSAAGGAAAFEARILPQRVQRIQRYMYQRTFAEYYRMDAGAQRWRLAADKTEEVAACAETEPKRLLERGVNPSRFELRIPVRLLSEGRMQRNASAKRRRLGALLEIGQELRGYPEDELEVGMSDELQAWEAAERRETGVPYEADRPIGLTGGEYRTFDMGLNLTGFPGVRASCAERTKLVLLFDEILAPNGEPDPLRSGSVNAIVYELEPGEYELESMEPYTFRYLTLAAFEGAVRIEGTGLRELGNPDVDDAIFRSASRELNVIFEAARETFKQNVTDIYMDCPSRERAGWLCDSYFTARVEYWLTGEAAVERNFIENFRLPDSFPGVEEGMLPMCYPADIDWTPHGNIPNWGFWLVLELEEYARQRNGDRTLVREMEPRIRDYLNYFERFENEFGLLEKLEGWVFVEWSKANDFVQDVNFPINMLYAGALDAAGRLYGERIWLDKAARLRPAIRQLALAGRFFTDNAVRKDGCLVPTGETTEVCQYYAFYFGVASPDTDAELWRTLLEEFGPERDAAVSHSSVYPANAFIGNYLRLDLLSRYGEVERLLREIESYFLYMAERTGTLWEHKDTSASLNHGFASHVIQWLYRDVLGLREVEHDRRRVVAEVGSCGLEICSGTIPAAGGDIRLSWRREGDTVFCEFEGPADYVLEARAAPGLRLELATGRDGVR</sequence>
<dbReference type="InterPro" id="IPR035396">
    <property type="entry name" value="Bac_rhamnosid6H"/>
</dbReference>
<dbReference type="Gene3D" id="1.50.10.10">
    <property type="match status" value="1"/>
</dbReference>
<dbReference type="EMBL" id="JBHTAI010000020">
    <property type="protein sequence ID" value="MFC7152145.1"/>
    <property type="molecule type" value="Genomic_DNA"/>
</dbReference>
<comment type="caution">
    <text evidence="2">The sequence shown here is derived from an EMBL/GenBank/DDBJ whole genome shotgun (WGS) entry which is preliminary data.</text>
</comment>
<dbReference type="SUPFAM" id="SSF48208">
    <property type="entry name" value="Six-hairpin glycosidases"/>
    <property type="match status" value="1"/>
</dbReference>
<keyword evidence="3" id="KW-1185">Reference proteome</keyword>